<dbReference type="Gene3D" id="1.10.10.2910">
    <property type="match status" value="1"/>
</dbReference>
<evidence type="ECO:0000313" key="3">
    <source>
        <dbReference type="Proteomes" id="UP000198948"/>
    </source>
</evidence>
<dbReference type="AlphaFoldDB" id="A0A1H9TPB4"/>
<keyword evidence="3" id="KW-1185">Reference proteome</keyword>
<dbReference type="Proteomes" id="UP000198948">
    <property type="component" value="Unassembled WGS sequence"/>
</dbReference>
<proteinExistence type="predicted"/>
<sequence length="140" mass="16239">MSFVDKQLTRIVKKTKTSSPLSICKKLDIPIIYLDLGNILGMKSTNKRINVIYVNINTDENKQQFIIAHELAHILLHKGIDTPFMKRVSSNSFIPKIEREANEFAIKLLTSNYSYYENCTIFQVMDDLGIPHDLHYLFNF</sequence>
<dbReference type="STRING" id="142588.SAMN04488559_11529"/>
<evidence type="ECO:0000259" key="1">
    <source>
        <dbReference type="Pfam" id="PF06114"/>
    </source>
</evidence>
<name>A0A1H9TPB4_9LACT</name>
<accession>A0A1H9TPB4</accession>
<reference evidence="2 3" key="1">
    <citation type="submission" date="2016-10" db="EMBL/GenBank/DDBJ databases">
        <authorList>
            <person name="de Groot N.N."/>
        </authorList>
    </citation>
    <scope>NUCLEOTIDE SEQUENCE [LARGE SCALE GENOMIC DNA]</scope>
    <source>
        <strain evidence="2 3">DSM 13760</strain>
    </source>
</reference>
<evidence type="ECO:0000313" key="2">
    <source>
        <dbReference type="EMBL" id="SER98834.1"/>
    </source>
</evidence>
<feature type="domain" description="IrrE N-terminal-like" evidence="1">
    <location>
        <begin position="24"/>
        <end position="110"/>
    </location>
</feature>
<organism evidence="2 3">
    <name type="scientific">Isobaculum melis</name>
    <dbReference type="NCBI Taxonomy" id="142588"/>
    <lineage>
        <taxon>Bacteria</taxon>
        <taxon>Bacillati</taxon>
        <taxon>Bacillota</taxon>
        <taxon>Bacilli</taxon>
        <taxon>Lactobacillales</taxon>
        <taxon>Carnobacteriaceae</taxon>
        <taxon>Isobaculum</taxon>
    </lineage>
</organism>
<dbReference type="InterPro" id="IPR010359">
    <property type="entry name" value="IrrE_HExxH"/>
</dbReference>
<dbReference type="RefSeq" id="WP_177165750.1">
    <property type="nucleotide sequence ID" value="NZ_FOHA01000015.1"/>
</dbReference>
<gene>
    <name evidence="2" type="ORF">SAMN04488559_11529</name>
</gene>
<dbReference type="EMBL" id="FOHA01000015">
    <property type="protein sequence ID" value="SER98834.1"/>
    <property type="molecule type" value="Genomic_DNA"/>
</dbReference>
<protein>
    <recommendedName>
        <fullName evidence="1">IrrE N-terminal-like domain-containing protein</fullName>
    </recommendedName>
</protein>
<dbReference type="Pfam" id="PF06114">
    <property type="entry name" value="Peptidase_M78"/>
    <property type="match status" value="1"/>
</dbReference>